<proteinExistence type="predicted"/>
<dbReference type="EMBL" id="JAUEDM010000006">
    <property type="protein sequence ID" value="KAK3314886.1"/>
    <property type="molecule type" value="Genomic_DNA"/>
</dbReference>
<reference evidence="5" key="1">
    <citation type="journal article" date="2023" name="Mol. Phylogenet. Evol.">
        <title>Genome-scale phylogeny and comparative genomics of the fungal order Sordariales.</title>
        <authorList>
            <person name="Hensen N."/>
            <person name="Bonometti L."/>
            <person name="Westerberg I."/>
            <person name="Brannstrom I.O."/>
            <person name="Guillou S."/>
            <person name="Cros-Aarteil S."/>
            <person name="Calhoun S."/>
            <person name="Haridas S."/>
            <person name="Kuo A."/>
            <person name="Mondo S."/>
            <person name="Pangilinan J."/>
            <person name="Riley R."/>
            <person name="LaButti K."/>
            <person name="Andreopoulos B."/>
            <person name="Lipzen A."/>
            <person name="Chen C."/>
            <person name="Yan M."/>
            <person name="Daum C."/>
            <person name="Ng V."/>
            <person name="Clum A."/>
            <person name="Steindorff A."/>
            <person name="Ohm R.A."/>
            <person name="Martin F."/>
            <person name="Silar P."/>
            <person name="Natvig D.O."/>
            <person name="Lalanne C."/>
            <person name="Gautier V."/>
            <person name="Ament-Velasquez S.L."/>
            <person name="Kruys A."/>
            <person name="Hutchinson M.I."/>
            <person name="Powell A.J."/>
            <person name="Barry K."/>
            <person name="Miller A.N."/>
            <person name="Grigoriev I.V."/>
            <person name="Debuchy R."/>
            <person name="Gladieux P."/>
            <person name="Hiltunen Thoren M."/>
            <person name="Johannesson H."/>
        </authorList>
    </citation>
    <scope>NUCLEOTIDE SEQUENCE</scope>
    <source>
        <strain evidence="5">CBS 118394</strain>
    </source>
</reference>
<comment type="caution">
    <text evidence="5">The sequence shown here is derived from an EMBL/GenBank/DDBJ whole genome shotgun (WGS) entry which is preliminary data.</text>
</comment>
<reference evidence="5" key="2">
    <citation type="submission" date="2023-06" db="EMBL/GenBank/DDBJ databases">
        <authorList>
            <consortium name="Lawrence Berkeley National Laboratory"/>
            <person name="Haridas S."/>
            <person name="Hensen N."/>
            <person name="Bonometti L."/>
            <person name="Westerberg I."/>
            <person name="Brannstrom I.O."/>
            <person name="Guillou S."/>
            <person name="Cros-Aarteil S."/>
            <person name="Calhoun S."/>
            <person name="Kuo A."/>
            <person name="Mondo S."/>
            <person name="Pangilinan J."/>
            <person name="Riley R."/>
            <person name="Labutti K."/>
            <person name="Andreopoulos B."/>
            <person name="Lipzen A."/>
            <person name="Chen C."/>
            <person name="Yanf M."/>
            <person name="Daum C."/>
            <person name="Ng V."/>
            <person name="Clum A."/>
            <person name="Steindorff A."/>
            <person name="Ohm R."/>
            <person name="Martin F."/>
            <person name="Silar P."/>
            <person name="Natvig D."/>
            <person name="Lalanne C."/>
            <person name="Gautier V."/>
            <person name="Ament-Velasquez S.L."/>
            <person name="Kruys A."/>
            <person name="Hutchinson M.I."/>
            <person name="Powell A.J."/>
            <person name="Barry K."/>
            <person name="Miller A.N."/>
            <person name="Grigoriev I.V."/>
            <person name="Debuchy R."/>
            <person name="Gladieux P."/>
            <person name="Thoren M.H."/>
            <person name="Johannesson H."/>
        </authorList>
    </citation>
    <scope>NUCLEOTIDE SEQUENCE</scope>
    <source>
        <strain evidence="5">CBS 118394</strain>
    </source>
</reference>
<dbReference type="Proteomes" id="UP001283341">
    <property type="component" value="Unassembled WGS sequence"/>
</dbReference>
<feature type="region of interest" description="Disordered" evidence="2">
    <location>
        <begin position="1116"/>
        <end position="1185"/>
    </location>
</feature>
<dbReference type="Gene3D" id="3.40.50.300">
    <property type="entry name" value="P-loop containing nucleotide triphosphate hydrolases"/>
    <property type="match status" value="1"/>
</dbReference>
<feature type="compositionally biased region" description="Basic and acidic residues" evidence="2">
    <location>
        <begin position="277"/>
        <end position="295"/>
    </location>
</feature>
<feature type="compositionally biased region" description="Basic and acidic residues" evidence="2">
    <location>
        <begin position="1119"/>
        <end position="1158"/>
    </location>
</feature>
<dbReference type="InterPro" id="IPR027417">
    <property type="entry name" value="P-loop_NTPase"/>
</dbReference>
<evidence type="ECO:0000313" key="5">
    <source>
        <dbReference type="EMBL" id="KAK3314886.1"/>
    </source>
</evidence>
<accession>A0AAE0HZN9</accession>
<feature type="compositionally biased region" description="Basic and acidic residues" evidence="2">
    <location>
        <begin position="303"/>
        <end position="316"/>
    </location>
</feature>
<evidence type="ECO:0000256" key="2">
    <source>
        <dbReference type="SAM" id="MobiDB-lite"/>
    </source>
</evidence>
<dbReference type="PANTHER" id="PTHR10039">
    <property type="entry name" value="AMELOGENIN"/>
    <property type="match status" value="1"/>
</dbReference>
<evidence type="ECO:0000256" key="1">
    <source>
        <dbReference type="ARBA" id="ARBA00022737"/>
    </source>
</evidence>
<gene>
    <name evidence="5" type="ORF">B0H66DRAFT_563874</name>
</gene>
<dbReference type="Pfam" id="PF24883">
    <property type="entry name" value="NPHP3_N"/>
    <property type="match status" value="1"/>
</dbReference>
<evidence type="ECO:0000259" key="4">
    <source>
        <dbReference type="Pfam" id="PF24883"/>
    </source>
</evidence>
<feature type="domain" description="Nephrocystin 3-like N-terminal" evidence="4">
    <location>
        <begin position="353"/>
        <end position="531"/>
    </location>
</feature>
<keyword evidence="3" id="KW-0812">Transmembrane</keyword>
<feature type="compositionally biased region" description="Basic and acidic residues" evidence="2">
    <location>
        <begin position="241"/>
        <end position="263"/>
    </location>
</feature>
<keyword evidence="1" id="KW-0677">Repeat</keyword>
<dbReference type="PANTHER" id="PTHR10039:SF5">
    <property type="entry name" value="NACHT DOMAIN-CONTAINING PROTEIN"/>
    <property type="match status" value="1"/>
</dbReference>
<name>A0AAE0HZN9_9PEZI</name>
<feature type="compositionally biased region" description="Polar residues" evidence="2">
    <location>
        <begin position="1159"/>
        <end position="1178"/>
    </location>
</feature>
<keyword evidence="6" id="KW-1185">Reference proteome</keyword>
<dbReference type="AlphaFoldDB" id="A0AAE0HZN9"/>
<keyword evidence="3" id="KW-0472">Membrane</keyword>
<feature type="transmembrane region" description="Helical" evidence="3">
    <location>
        <begin position="1206"/>
        <end position="1225"/>
    </location>
</feature>
<evidence type="ECO:0000313" key="6">
    <source>
        <dbReference type="Proteomes" id="UP001283341"/>
    </source>
</evidence>
<organism evidence="5 6">
    <name type="scientific">Apodospora peruviana</name>
    <dbReference type="NCBI Taxonomy" id="516989"/>
    <lineage>
        <taxon>Eukaryota</taxon>
        <taxon>Fungi</taxon>
        <taxon>Dikarya</taxon>
        <taxon>Ascomycota</taxon>
        <taxon>Pezizomycotina</taxon>
        <taxon>Sordariomycetes</taxon>
        <taxon>Sordariomycetidae</taxon>
        <taxon>Sordariales</taxon>
        <taxon>Lasiosphaeriaceae</taxon>
        <taxon>Apodospora</taxon>
    </lineage>
</organism>
<dbReference type="InterPro" id="IPR056884">
    <property type="entry name" value="NPHP3-like_N"/>
</dbReference>
<keyword evidence="3" id="KW-1133">Transmembrane helix</keyword>
<evidence type="ECO:0000256" key="3">
    <source>
        <dbReference type="SAM" id="Phobius"/>
    </source>
</evidence>
<feature type="compositionally biased region" description="Polar residues" evidence="2">
    <location>
        <begin position="264"/>
        <end position="274"/>
    </location>
</feature>
<feature type="region of interest" description="Disordered" evidence="2">
    <location>
        <begin position="241"/>
        <end position="317"/>
    </location>
</feature>
<dbReference type="SUPFAM" id="SSF52540">
    <property type="entry name" value="P-loop containing nucleoside triphosphate hydrolases"/>
    <property type="match status" value="1"/>
</dbReference>
<sequence length="1235" mass="139590">MDPLSAVGLAAAIIQFIDFTSNLIEAANDIHHSELGTSLHNQNVELVVSEMKTLTLRLDTPRTGELTDDEQALGRLAAECRILSAQILGQLDQTKSKNPRSKRQTVWSAIKCMWNEREVKELAKRLQNCRSQLELQLTYLIRSDTKERLVALEQGIKGDSKRLGILHQHVNQLSQGVMVTAMSPEFRDMLRELLGVATDAAKGEQILGALAFEDMRLRFEDVESAHPLTFDWIFDPNYHDEPTPPDHDGDKTLLNKASSHDNGGKTSSTETGSQPFHKGDDMESEHNEVSFRDNTVHTNGDNTNEHANEDANKDDTNNANVNFVNSNDENDCVVANFRFLGDVEHDYSLRTPFLHWLSSGNGIFHISGKPGSGKSTLMKFLCDHPRTRTELTKWAGTTRQLVFAKFFFWKPGSKLQKSLNGMFRCLLHEALRNCPDLIPEILPDQWDMVSAMSGTQLVFGDLFTRDDDVRQAFHRLIEYGNVHDRHRFCFFIDGLDEFQEARQEDYTSMVDMLHGWTKVAPNAVKICASSREYNVFLNSLSSDKRLCLQDLTSRDIERYIQHMLQVDPHRDLNKVVSELVYAILTKASGIFLWVALVVRSLRERLQETHDLTVLMKEIDSLPDELEGLFQHLLDTLSKQARTTAFKTLAMIQALTSGVPNPVRLSLFAYSFFLEEYMRNSEFALEPTFQPVGGIGMASMTESGKEARRIQALKALAGNTRGLVEVIDHYGDSIKHTHRSIPEFLESKKVKDEMSRLLESEEFDAVNAVSQILVAEIRANTHIEGGLTRHRCSRVLSSVIMMRAYHNADSTSPYRFLESLEDVLAQLEGSDCLEHASGFQWPPVPRNRLMIRILDTPNRAAMATIEDPVSEVNGADDFHVISPFFISAAFGQEEYVAWKLRHDPKALLKNNEFAIAVLAIIVQHRLCTNWADSKRSTQMLEVLLEGGLSPQTVIHANITHSQVWVGGALTFWESYVLLIALELKRQDERNQIERDRGPITVPMIDWAMVGKAFEIFLKYGANPLLSFSAMKNGHIEMKVPTSGNSDGFHGGERPPERTVLAYRNYARYNGGPMDMVHDLFKRPDPVSFRDLVEHLNFGNQEYLLQLIDRNIEQQQQQQQRLEEQEHERGLQGISQERDVVVAGTEVEHEHEDRHVRSGDTQEPCSPSSGSEVATATAGSGPSGSWPWLRRNSATTWLETFLETQGGYFLAFGLGLCAAAVMPRLWATMAKQRFNDR</sequence>
<protein>
    <recommendedName>
        <fullName evidence="4">Nephrocystin 3-like N-terminal domain-containing protein</fullName>
    </recommendedName>
</protein>